<dbReference type="Gene3D" id="1.10.10.10">
    <property type="entry name" value="Winged helix-like DNA-binding domain superfamily/Winged helix DNA-binding domain"/>
    <property type="match status" value="1"/>
</dbReference>
<name>A0ABY8EKJ9_9FIRM</name>
<keyword evidence="2" id="KW-0238">DNA-binding</keyword>
<organism evidence="5 6">
    <name type="scientific">Tepidibacter hydrothermalis</name>
    <dbReference type="NCBI Taxonomy" id="3036126"/>
    <lineage>
        <taxon>Bacteria</taxon>
        <taxon>Bacillati</taxon>
        <taxon>Bacillota</taxon>
        <taxon>Clostridia</taxon>
        <taxon>Peptostreptococcales</taxon>
        <taxon>Peptostreptococcaceae</taxon>
        <taxon>Tepidibacter</taxon>
    </lineage>
</organism>
<evidence type="ECO:0000313" key="6">
    <source>
        <dbReference type="Proteomes" id="UP001222800"/>
    </source>
</evidence>
<accession>A0ABY8EKJ9</accession>
<dbReference type="PRINTS" id="PR00598">
    <property type="entry name" value="HTHMARR"/>
</dbReference>
<dbReference type="Pfam" id="PF01047">
    <property type="entry name" value="MarR"/>
    <property type="match status" value="1"/>
</dbReference>
<dbReference type="SMART" id="SM00347">
    <property type="entry name" value="HTH_MARR"/>
    <property type="match status" value="1"/>
</dbReference>
<dbReference type="InterPro" id="IPR036388">
    <property type="entry name" value="WH-like_DNA-bd_sf"/>
</dbReference>
<keyword evidence="1" id="KW-0805">Transcription regulation</keyword>
<keyword evidence="6" id="KW-1185">Reference proteome</keyword>
<evidence type="ECO:0000256" key="1">
    <source>
        <dbReference type="ARBA" id="ARBA00023015"/>
    </source>
</evidence>
<dbReference type="PANTHER" id="PTHR42756">
    <property type="entry name" value="TRANSCRIPTIONAL REGULATOR, MARR"/>
    <property type="match status" value="1"/>
</dbReference>
<evidence type="ECO:0000256" key="3">
    <source>
        <dbReference type="ARBA" id="ARBA00023163"/>
    </source>
</evidence>
<dbReference type="SUPFAM" id="SSF46785">
    <property type="entry name" value="Winged helix' DNA-binding domain"/>
    <property type="match status" value="1"/>
</dbReference>
<evidence type="ECO:0000259" key="4">
    <source>
        <dbReference type="PROSITE" id="PS50995"/>
    </source>
</evidence>
<evidence type="ECO:0000256" key="2">
    <source>
        <dbReference type="ARBA" id="ARBA00023125"/>
    </source>
</evidence>
<dbReference type="PANTHER" id="PTHR42756:SF1">
    <property type="entry name" value="TRANSCRIPTIONAL REPRESSOR OF EMRAB OPERON"/>
    <property type="match status" value="1"/>
</dbReference>
<dbReference type="InterPro" id="IPR036390">
    <property type="entry name" value="WH_DNA-bd_sf"/>
</dbReference>
<protein>
    <submittedName>
        <fullName evidence="5">MarR family winged helix-turn-helix transcriptional regulator</fullName>
    </submittedName>
</protein>
<reference evidence="5 6" key="1">
    <citation type="submission" date="2023-03" db="EMBL/GenBank/DDBJ databases">
        <title>Complete genome sequence of Tepidibacter sp. SWIR-1, isolated from a deep-sea hydrothermal vent.</title>
        <authorList>
            <person name="Li X."/>
        </authorList>
    </citation>
    <scope>NUCLEOTIDE SEQUENCE [LARGE SCALE GENOMIC DNA]</scope>
    <source>
        <strain evidence="5 6">SWIR-1</strain>
    </source>
</reference>
<gene>
    <name evidence="5" type="ORF">P4S50_06065</name>
</gene>
<keyword evidence="3" id="KW-0804">Transcription</keyword>
<dbReference type="Proteomes" id="UP001222800">
    <property type="component" value="Chromosome"/>
</dbReference>
<dbReference type="InterPro" id="IPR000835">
    <property type="entry name" value="HTH_MarR-typ"/>
</dbReference>
<dbReference type="PROSITE" id="PS50995">
    <property type="entry name" value="HTH_MARR_2"/>
    <property type="match status" value="1"/>
</dbReference>
<feature type="domain" description="HTH marR-type" evidence="4">
    <location>
        <begin position="1"/>
        <end position="140"/>
    </location>
</feature>
<dbReference type="RefSeq" id="WP_277733742.1">
    <property type="nucleotide sequence ID" value="NZ_CP120733.1"/>
</dbReference>
<dbReference type="EMBL" id="CP120733">
    <property type="protein sequence ID" value="WFD11638.1"/>
    <property type="molecule type" value="Genomic_DNA"/>
</dbReference>
<proteinExistence type="predicted"/>
<evidence type="ECO:0000313" key="5">
    <source>
        <dbReference type="EMBL" id="WFD11638.1"/>
    </source>
</evidence>
<sequence length="147" mass="17225">MNENVKTLNKLITSIFYDLTDIEKKIFAQSQFNDISVNEIRTIQAIGVKEPRKMSEVAMDLKITVGTLTISINRLVKKGYVKRVKTEEDRRIVIVDLTEKGKLVYQTHEKFHYEIIENIVSTLNKNEQKMLIQSLENVCDFFKSKYY</sequence>